<evidence type="ECO:0000313" key="3">
    <source>
        <dbReference type="Proteomes" id="UP000190559"/>
    </source>
</evidence>
<dbReference type="EMBL" id="LOJW01000048">
    <property type="protein sequence ID" value="OOW66454.1"/>
    <property type="molecule type" value="Genomic_DNA"/>
</dbReference>
<dbReference type="AlphaFoldDB" id="A0A1T1NSU3"/>
<dbReference type="RefSeq" id="WP_078564944.1">
    <property type="nucleotide sequence ID" value="NZ_LOJW01000048.1"/>
</dbReference>
<proteinExistence type="predicted"/>
<protein>
    <submittedName>
        <fullName evidence="2">Uncharacterized protein</fullName>
    </submittedName>
</protein>
<evidence type="ECO:0000313" key="2">
    <source>
        <dbReference type="EMBL" id="OOW66454.1"/>
    </source>
</evidence>
<reference evidence="2 3" key="1">
    <citation type="submission" date="2015-12" db="EMBL/GenBank/DDBJ databases">
        <authorList>
            <person name="Shamseldin A."/>
            <person name="Moawad H."/>
            <person name="Abd El-Rahim W.M."/>
            <person name="Sadowsky M.J."/>
        </authorList>
    </citation>
    <scope>NUCLEOTIDE SEQUENCE [LARGE SCALE GENOMIC DNA]</scope>
    <source>
        <strain evidence="2 3">LMG9050</strain>
    </source>
</reference>
<keyword evidence="1" id="KW-0732">Signal</keyword>
<name>A0A1T1NSU3_9XANT</name>
<organism evidence="2 3">
    <name type="scientific">Xanthomonas axonopodis pv. melhusii</name>
    <dbReference type="NCBI Taxonomy" id="487834"/>
    <lineage>
        <taxon>Bacteria</taxon>
        <taxon>Pseudomonadati</taxon>
        <taxon>Pseudomonadota</taxon>
        <taxon>Gammaproteobacteria</taxon>
        <taxon>Lysobacterales</taxon>
        <taxon>Lysobacteraceae</taxon>
        <taxon>Xanthomonas</taxon>
    </lineage>
</organism>
<feature type="signal peptide" evidence="1">
    <location>
        <begin position="1"/>
        <end position="18"/>
    </location>
</feature>
<gene>
    <name evidence="2" type="ORF">Xmlh_19075</name>
</gene>
<evidence type="ECO:0000256" key="1">
    <source>
        <dbReference type="SAM" id="SignalP"/>
    </source>
</evidence>
<accession>A0A1T1NSU3</accession>
<dbReference type="Proteomes" id="UP000190559">
    <property type="component" value="Unassembled WGS sequence"/>
</dbReference>
<feature type="chain" id="PRO_5013159803" evidence="1">
    <location>
        <begin position="19"/>
        <end position="296"/>
    </location>
</feature>
<sequence>MRSYVMAALLAIATIATAKDQRLSPSRAGEIVGLWQDVSVNDDIVKEDYAGFVQVVDLDKDGVDEIVYLSSSYCSGSTSDCPNSIDVLRKHPPGKAPNVSAPIDQWETRARKTGYTPDASEQILGEVMTLAVQGNRIEVVFVVQENSPICKREQPNPDGSQRCPVPGRYSWTYTWKPGALTRLTGAGSYEPHVPKAHFPEQLRGAWVTAGIACRDAETADPKHLIQFGWDHMTGKGEDLWSNAVTLLARTPWTWRIITASANAPKKDVPAVFILSQMEDRLIIAEQTRVRTFDRCR</sequence>
<comment type="caution">
    <text evidence="2">The sequence shown here is derived from an EMBL/GenBank/DDBJ whole genome shotgun (WGS) entry which is preliminary data.</text>
</comment>